<accession>A0A2H0ALJ7</accession>
<protein>
    <submittedName>
        <fullName evidence="2">Uncharacterized protein</fullName>
    </submittedName>
</protein>
<dbReference type="Proteomes" id="UP000230007">
    <property type="component" value="Unassembled WGS sequence"/>
</dbReference>
<organism evidence="2 3">
    <name type="scientific">Candidatus Colwellbacteria bacterium CG23_combo_of_CG06-09_8_20_14_all_42_19</name>
    <dbReference type="NCBI Taxonomy" id="1974541"/>
    <lineage>
        <taxon>Bacteria</taxon>
        <taxon>Candidatus Colwelliibacteriota</taxon>
    </lineage>
</organism>
<sequence length="278" mass="30929">MDIKIKIEGGGLSFEGETDIVKAAQVIAFIKSDSIPNPTKPAALLTGVTNTQTTPRQALVDSNAKTNPEKITVLGKYLMDRDNQTNFSGREVQEIMKKTGEKMPKNFSRDLQVAIDDLGYIFEDDVQKGQYSVTDGGAQAILNGFSLNNQNRNSRRKSKTNKSGGKKAIREEVNKLDISGEKEGLPNYWQIDSKGHRILWLINYAESNKIDGLSPVEIESLATKLRDDIESKNVRALTTKSAKNNFIKVDPSGKYKILQNGIKFLKKSDFEKDAKKQS</sequence>
<name>A0A2H0ALJ7_9BACT</name>
<dbReference type="AlphaFoldDB" id="A0A2H0ALJ7"/>
<feature type="compositionally biased region" description="Basic residues" evidence="1">
    <location>
        <begin position="153"/>
        <end position="167"/>
    </location>
</feature>
<evidence type="ECO:0000313" key="3">
    <source>
        <dbReference type="Proteomes" id="UP000230007"/>
    </source>
</evidence>
<evidence type="ECO:0000313" key="2">
    <source>
        <dbReference type="EMBL" id="PIP46289.1"/>
    </source>
</evidence>
<proteinExistence type="predicted"/>
<dbReference type="EMBL" id="PCSK01000021">
    <property type="protein sequence ID" value="PIP46289.1"/>
    <property type="molecule type" value="Genomic_DNA"/>
</dbReference>
<feature type="region of interest" description="Disordered" evidence="1">
    <location>
        <begin position="148"/>
        <end position="167"/>
    </location>
</feature>
<evidence type="ECO:0000256" key="1">
    <source>
        <dbReference type="SAM" id="MobiDB-lite"/>
    </source>
</evidence>
<comment type="caution">
    <text evidence="2">The sequence shown here is derived from an EMBL/GenBank/DDBJ whole genome shotgun (WGS) entry which is preliminary data.</text>
</comment>
<gene>
    <name evidence="2" type="ORF">COX15_01075</name>
</gene>
<reference evidence="2 3" key="1">
    <citation type="submission" date="2017-09" db="EMBL/GenBank/DDBJ databases">
        <title>Depth-based differentiation of microbial function through sediment-hosted aquifers and enrichment of novel symbionts in the deep terrestrial subsurface.</title>
        <authorList>
            <person name="Probst A.J."/>
            <person name="Ladd B."/>
            <person name="Jarett J.K."/>
            <person name="Geller-Mcgrath D.E."/>
            <person name="Sieber C.M."/>
            <person name="Emerson J.B."/>
            <person name="Anantharaman K."/>
            <person name="Thomas B.C."/>
            <person name="Malmstrom R."/>
            <person name="Stieglmeier M."/>
            <person name="Klingl A."/>
            <person name="Woyke T."/>
            <person name="Ryan C.M."/>
            <person name="Banfield J.F."/>
        </authorList>
    </citation>
    <scope>NUCLEOTIDE SEQUENCE [LARGE SCALE GENOMIC DNA]</scope>
    <source>
        <strain evidence="2">CG23_combo_of_CG06-09_8_20_14_all_42_19</strain>
    </source>
</reference>